<evidence type="ECO:0000313" key="2">
    <source>
        <dbReference type="EMBL" id="SVB45708.1"/>
    </source>
</evidence>
<dbReference type="AlphaFoldDB" id="A0A382E4V3"/>
<protein>
    <recommendedName>
        <fullName evidence="3">Sulfotransferase domain-containing protein</fullName>
    </recommendedName>
</protein>
<proteinExistence type="inferred from homology"/>
<dbReference type="PANTHER" id="PTHR42743:SF11">
    <property type="entry name" value="AMINODEOXYCHORISMATE LYASE"/>
    <property type="match status" value="1"/>
</dbReference>
<dbReference type="GO" id="GO:0019752">
    <property type="term" value="P:carboxylic acid metabolic process"/>
    <property type="evidence" value="ECO:0007669"/>
    <property type="project" value="TreeGrafter"/>
</dbReference>
<evidence type="ECO:0008006" key="3">
    <source>
        <dbReference type="Google" id="ProtNLM"/>
    </source>
</evidence>
<accession>A0A382E4V3</accession>
<gene>
    <name evidence="2" type="ORF">METZ01_LOCUS198562</name>
</gene>
<dbReference type="Pfam" id="PF19798">
    <property type="entry name" value="Sulfotransfer_5"/>
    <property type="match status" value="1"/>
</dbReference>
<dbReference type="PANTHER" id="PTHR42743">
    <property type="entry name" value="AMINO-ACID AMINOTRANSFERASE"/>
    <property type="match status" value="1"/>
</dbReference>
<organism evidence="2">
    <name type="scientific">marine metagenome</name>
    <dbReference type="NCBI Taxonomy" id="408172"/>
    <lineage>
        <taxon>unclassified sequences</taxon>
        <taxon>metagenomes</taxon>
        <taxon>ecological metagenomes</taxon>
    </lineage>
</organism>
<reference evidence="2" key="1">
    <citation type="submission" date="2018-05" db="EMBL/GenBank/DDBJ databases">
        <authorList>
            <person name="Lanie J.A."/>
            <person name="Ng W.-L."/>
            <person name="Kazmierczak K.M."/>
            <person name="Andrzejewski T.M."/>
            <person name="Davidsen T.M."/>
            <person name="Wayne K.J."/>
            <person name="Tettelin H."/>
            <person name="Glass J.I."/>
            <person name="Rusch D."/>
            <person name="Podicherti R."/>
            <person name="Tsui H.-C.T."/>
            <person name="Winkler M.E."/>
        </authorList>
    </citation>
    <scope>NUCLEOTIDE SEQUENCE</scope>
</reference>
<dbReference type="SUPFAM" id="SSF52540">
    <property type="entry name" value="P-loop containing nucleoside triphosphate hydrolases"/>
    <property type="match status" value="1"/>
</dbReference>
<evidence type="ECO:0000256" key="1">
    <source>
        <dbReference type="ARBA" id="ARBA00009320"/>
    </source>
</evidence>
<dbReference type="InterPro" id="IPR027417">
    <property type="entry name" value="P-loop_NTPase"/>
</dbReference>
<comment type="similarity">
    <text evidence="1">Belongs to the class-IV pyridoxal-phosphate-dependent aminotransferase family.</text>
</comment>
<name>A0A382E4V3_9ZZZZ</name>
<dbReference type="Gene3D" id="3.40.50.300">
    <property type="entry name" value="P-loop containing nucleotide triphosphate hydrolases"/>
    <property type="match status" value="1"/>
</dbReference>
<dbReference type="EMBL" id="UINC01042709">
    <property type="protein sequence ID" value="SVB45708.1"/>
    <property type="molecule type" value="Genomic_DNA"/>
</dbReference>
<sequence length="222" mass="27041">MRSWSSRIDTFVSDEPFYAYYLKEKKLKHPMYEEIINHYPNTYDAVVNSITGEIPQSKKIWYQKHMAHHLINLEDIEWIKGFHNCFLIRHPKDVINSYIKKNKFYHVDELGYPQQYRLIQYLRKNEKNTIVIDSSILLKDPRSVLNQWCEELNIDFDTKMLTWEKGSYSTDGIWWKYWYNNVINTNQFESFNNKSDSIPKEYQSIYDEALDYYKKLCYFSIK</sequence>
<dbReference type="InterPro" id="IPR050571">
    <property type="entry name" value="Class-IV_PLP-Dep_Aminotrnsfr"/>
</dbReference>